<dbReference type="SMART" id="SM00829">
    <property type="entry name" value="PKS_ER"/>
    <property type="match status" value="1"/>
</dbReference>
<dbReference type="HOGENOM" id="CLU_026673_3_4_5"/>
<dbReference type="InterPro" id="IPR013154">
    <property type="entry name" value="ADH-like_N"/>
</dbReference>
<dbReference type="Pfam" id="PF00107">
    <property type="entry name" value="ADH_zinc_N"/>
    <property type="match status" value="1"/>
</dbReference>
<dbReference type="InterPro" id="IPR052711">
    <property type="entry name" value="Zinc_ADH-like"/>
</dbReference>
<dbReference type="RefSeq" id="WP_021120861.1">
    <property type="nucleotide sequence ID" value="NZ_KE557283.1"/>
</dbReference>
<dbReference type="Pfam" id="PF08240">
    <property type="entry name" value="ADH_N"/>
    <property type="match status" value="1"/>
</dbReference>
<dbReference type="PANTHER" id="PTHR45033">
    <property type="match status" value="1"/>
</dbReference>
<keyword evidence="3" id="KW-1185">Reference proteome</keyword>
<dbReference type="eggNOG" id="COG0604">
    <property type="taxonomic scope" value="Bacteria"/>
</dbReference>
<gene>
    <name evidence="2" type="ORF">Salmuc_02884</name>
</gene>
<dbReference type="Proteomes" id="UP000015347">
    <property type="component" value="Unassembled WGS sequence"/>
</dbReference>
<dbReference type="EC" id="1.1.1.1" evidence="2"/>
<dbReference type="PANTHER" id="PTHR45033:SF2">
    <property type="entry name" value="ZINC-TYPE ALCOHOL DEHYDROGENASE-LIKE PROTEIN C1773.06C"/>
    <property type="match status" value="1"/>
</dbReference>
<evidence type="ECO:0000313" key="3">
    <source>
        <dbReference type="Proteomes" id="UP000015347"/>
    </source>
</evidence>
<evidence type="ECO:0000313" key="2">
    <source>
        <dbReference type="EMBL" id="EPX76382.1"/>
    </source>
</evidence>
<dbReference type="OrthoDB" id="5295340at2"/>
<organism evidence="2 3">
    <name type="scientific">Salipiger mucosus DSM 16094</name>
    <dbReference type="NCBI Taxonomy" id="1123237"/>
    <lineage>
        <taxon>Bacteria</taxon>
        <taxon>Pseudomonadati</taxon>
        <taxon>Pseudomonadota</taxon>
        <taxon>Alphaproteobacteria</taxon>
        <taxon>Rhodobacterales</taxon>
        <taxon>Roseobacteraceae</taxon>
        <taxon>Salipiger</taxon>
    </lineage>
</organism>
<name>S9Q8N6_9RHOB</name>
<dbReference type="STRING" id="1123237.Salmuc_02884"/>
<keyword evidence="2" id="KW-0560">Oxidoreductase</keyword>
<feature type="domain" description="Enoyl reductase (ER)" evidence="1">
    <location>
        <begin position="14"/>
        <end position="339"/>
    </location>
</feature>
<dbReference type="SUPFAM" id="SSF50129">
    <property type="entry name" value="GroES-like"/>
    <property type="match status" value="1"/>
</dbReference>
<dbReference type="InterPro" id="IPR011032">
    <property type="entry name" value="GroES-like_sf"/>
</dbReference>
<dbReference type="GO" id="GO:0004022">
    <property type="term" value="F:alcohol dehydrogenase (NAD+) activity"/>
    <property type="evidence" value="ECO:0007669"/>
    <property type="project" value="UniProtKB-EC"/>
</dbReference>
<dbReference type="EMBL" id="APVH01000050">
    <property type="protein sequence ID" value="EPX76382.1"/>
    <property type="molecule type" value="Genomic_DNA"/>
</dbReference>
<dbReference type="AlphaFoldDB" id="S9Q8N6"/>
<dbReference type="Gene3D" id="3.40.50.720">
    <property type="entry name" value="NAD(P)-binding Rossmann-like Domain"/>
    <property type="match status" value="1"/>
</dbReference>
<comment type="caution">
    <text evidence="2">The sequence shown here is derived from an EMBL/GenBank/DDBJ whole genome shotgun (WGS) entry which is preliminary data.</text>
</comment>
<reference evidence="3" key="1">
    <citation type="journal article" date="2014" name="Stand. Genomic Sci.">
        <title>Genome sequence of the exopolysaccharide-producing Salipiger mucosus type strain (DSM 16094(T)), a moderately halophilic member of the Roseobacter clade.</title>
        <authorList>
            <person name="Riedel T."/>
            <person name="Spring S."/>
            <person name="Fiebig A."/>
            <person name="Petersen J."/>
            <person name="Kyrpides N.C."/>
            <person name="Goker M."/>
            <person name="Klenk H.P."/>
        </authorList>
    </citation>
    <scope>NUCLEOTIDE SEQUENCE [LARGE SCALE GENOMIC DNA]</scope>
    <source>
        <strain evidence="3">DSM 16094</strain>
    </source>
</reference>
<proteinExistence type="predicted"/>
<dbReference type="InterPro" id="IPR036291">
    <property type="entry name" value="NAD(P)-bd_dom_sf"/>
</dbReference>
<dbReference type="CDD" id="cd08276">
    <property type="entry name" value="MDR7"/>
    <property type="match status" value="1"/>
</dbReference>
<dbReference type="Gene3D" id="3.90.180.10">
    <property type="entry name" value="Medium-chain alcohol dehydrogenases, catalytic domain"/>
    <property type="match status" value="1"/>
</dbReference>
<protein>
    <submittedName>
        <fullName evidence="2">Alcohol dehydrogenase</fullName>
        <ecNumber evidence="2">1.1.1.1</ecNumber>
    </submittedName>
</protein>
<accession>S9Q8N6</accession>
<dbReference type="InterPro" id="IPR013149">
    <property type="entry name" value="ADH-like_C"/>
</dbReference>
<evidence type="ECO:0000259" key="1">
    <source>
        <dbReference type="SMART" id="SM00829"/>
    </source>
</evidence>
<dbReference type="SUPFAM" id="SSF51735">
    <property type="entry name" value="NAD(P)-binding Rossmann-fold domains"/>
    <property type="match status" value="1"/>
</dbReference>
<sequence length="351" mass="37869">MPETMKSWHQEAFGLDNLLLSERPIPSVGEGEILVRVRAASLNYRDRLVVDGQLLPVLPEMPFTPVSDFAGEVVEIGETVKRVRVGDRVAGNFWTEWLDGPAPLEMINHAASLGGPYQGALAEYVKIPASVAVRIPAGLSFEEASTLPVAALTAWHALAETNPARPGDIVLVQGTGGVSLFGLQFAKELGARVIATSRSSEKLDRIAALGAWKTINSIEAAPWDERAQELTNGAGVNHILEVIGGSNLTSSAIAVAPEGTISLIGFLESGNFSLSSVPLMLKRARIQGVSVGHRASFERMVRFVEERSIHPVIDEIFSFDEVPKAFRRLEQGAFGKIVVSLEGQSRDRRSS</sequence>
<dbReference type="InterPro" id="IPR020843">
    <property type="entry name" value="ER"/>
</dbReference>